<name>A0A1S0UG49_LOALO</name>
<sequence>MITVSGSMCTVCRRSPFVYENVGHRMSEKTKKYFQTPNTLLMNALRKVNSVIKFQQNQYNIMRRNVSSMHEQMNNVADRCKETAKICDFLERNAKTLATNMQHQHEILQNLNSSFADCSLTLKHFGDVSDNVDTSGSVVSQHNSSLQNNEGLSEANSFPLRSGSFNSILSLSEQTLSNFNATINKPFKLCSDVDEDLSMSCLQSVKASGNLAAVFGGKDRNSAKKLRQSISSINPYMKYISQKNTHSLGVIDNNFTCSAATQIKKDEFNLQQLGSKRRPKTSENIQLSQDIFKMASSTDGLFNIRAHSLSRSPPRKNSRSGDN</sequence>
<dbReference type="KEGG" id="loa:LOAG_18048"/>
<gene>
    <name evidence="1" type="ORF">LOAG_18048</name>
</gene>
<dbReference type="OrthoDB" id="2535391at2759"/>
<dbReference type="CTD" id="9950298"/>
<evidence type="ECO:0000313" key="1">
    <source>
        <dbReference type="EMBL" id="EJD74670.1"/>
    </source>
</evidence>
<organism evidence="1">
    <name type="scientific">Loa loa</name>
    <name type="common">Eye worm</name>
    <name type="synonym">Filaria loa</name>
    <dbReference type="NCBI Taxonomy" id="7209"/>
    <lineage>
        <taxon>Eukaryota</taxon>
        <taxon>Metazoa</taxon>
        <taxon>Ecdysozoa</taxon>
        <taxon>Nematoda</taxon>
        <taxon>Chromadorea</taxon>
        <taxon>Rhabditida</taxon>
        <taxon>Spirurina</taxon>
        <taxon>Spiruromorpha</taxon>
        <taxon>Filarioidea</taxon>
        <taxon>Onchocercidae</taxon>
        <taxon>Loa</taxon>
    </lineage>
</organism>
<dbReference type="InParanoid" id="A0A1S0UG49"/>
<accession>A0A1S0UG49</accession>
<dbReference type="AlphaFoldDB" id="A0A1S0UG49"/>
<proteinExistence type="predicted"/>
<dbReference type="RefSeq" id="XP_020305572.1">
    <property type="nucleotide sequence ID" value="XM_020450718.1"/>
</dbReference>
<dbReference type="EMBL" id="JH712247">
    <property type="protein sequence ID" value="EJD74670.1"/>
    <property type="molecule type" value="Genomic_DNA"/>
</dbReference>
<dbReference type="GeneID" id="9950298"/>
<dbReference type="OMA" id="NQYNIMR"/>
<protein>
    <submittedName>
        <fullName evidence="1">Uncharacterized protein</fullName>
    </submittedName>
</protein>
<reference evidence="1" key="1">
    <citation type="submission" date="2012-04" db="EMBL/GenBank/DDBJ databases">
        <title>The Genome Sequence of Loa loa.</title>
        <authorList>
            <consortium name="The Broad Institute Genome Sequencing Platform"/>
            <consortium name="Broad Institute Genome Sequencing Center for Infectious Disease"/>
            <person name="Nutman T.B."/>
            <person name="Fink D.L."/>
            <person name="Russ C."/>
            <person name="Young S."/>
            <person name="Zeng Q."/>
            <person name="Gargeya S."/>
            <person name="Alvarado L."/>
            <person name="Berlin A."/>
            <person name="Chapman S.B."/>
            <person name="Chen Z."/>
            <person name="Freedman E."/>
            <person name="Gellesch M."/>
            <person name="Goldberg J."/>
            <person name="Griggs A."/>
            <person name="Gujja S."/>
            <person name="Heilman E.R."/>
            <person name="Heiman D."/>
            <person name="Howarth C."/>
            <person name="Mehta T."/>
            <person name="Neiman D."/>
            <person name="Pearson M."/>
            <person name="Roberts A."/>
            <person name="Saif S."/>
            <person name="Shea T."/>
            <person name="Shenoy N."/>
            <person name="Sisk P."/>
            <person name="Stolte C."/>
            <person name="Sykes S."/>
            <person name="White J."/>
            <person name="Yandava C."/>
            <person name="Haas B."/>
            <person name="Henn M.R."/>
            <person name="Nusbaum C."/>
            <person name="Birren B."/>
        </authorList>
    </citation>
    <scope>NUCLEOTIDE SEQUENCE [LARGE SCALE GENOMIC DNA]</scope>
</reference>